<evidence type="ECO:0000313" key="1">
    <source>
        <dbReference type="EMBL" id="MBN0989439.1"/>
    </source>
</evidence>
<dbReference type="Proteomes" id="UP000760472">
    <property type="component" value="Unassembled WGS sequence"/>
</dbReference>
<comment type="caution">
    <text evidence="1">The sequence shown here is derived from an EMBL/GenBank/DDBJ whole genome shotgun (WGS) entry which is preliminary data.</text>
</comment>
<evidence type="ECO:0008006" key="3">
    <source>
        <dbReference type="Google" id="ProtNLM"/>
    </source>
</evidence>
<dbReference type="EMBL" id="JAFFZP010000040">
    <property type="protein sequence ID" value="MBN0989439.1"/>
    <property type="molecule type" value="Genomic_DNA"/>
</dbReference>
<dbReference type="RefSeq" id="WP_205210437.1">
    <property type="nucleotide sequence ID" value="NZ_JAFFZO010000014.1"/>
</dbReference>
<dbReference type="InterPro" id="IPR011990">
    <property type="entry name" value="TPR-like_helical_dom_sf"/>
</dbReference>
<reference evidence="1 2" key="1">
    <citation type="submission" date="2021-02" db="EMBL/GenBank/DDBJ databases">
        <title>A novel species of genus Amphritea isolated from a fishpond in China.</title>
        <authorList>
            <person name="Lu H."/>
        </authorList>
    </citation>
    <scope>NUCLEOTIDE SEQUENCE [LARGE SCALE GENOMIC DNA]</scope>
    <source>
        <strain evidence="1 2">RP18W</strain>
    </source>
</reference>
<name>A0ABS2WCM0_9GAMM</name>
<dbReference type="Gene3D" id="1.25.40.10">
    <property type="entry name" value="Tetratricopeptide repeat domain"/>
    <property type="match status" value="1"/>
</dbReference>
<organism evidence="1 2">
    <name type="scientific">Amphritea pacifica</name>
    <dbReference type="NCBI Taxonomy" id="2811233"/>
    <lineage>
        <taxon>Bacteria</taxon>
        <taxon>Pseudomonadati</taxon>
        <taxon>Pseudomonadota</taxon>
        <taxon>Gammaproteobacteria</taxon>
        <taxon>Oceanospirillales</taxon>
        <taxon>Oceanospirillaceae</taxon>
        <taxon>Amphritea</taxon>
    </lineage>
</organism>
<evidence type="ECO:0000313" key="2">
    <source>
        <dbReference type="Proteomes" id="UP000760472"/>
    </source>
</evidence>
<gene>
    <name evidence="1" type="ORF">JW498_18900</name>
</gene>
<sequence length="174" mass="19831">MDLHSFEEADLYFEAPLAPEVMALLNQAADAYSRGQAEPYLIKARFMAPQNLLVLVALYRFYYYQHRYTEALEVAGTALEVSGEMFGFDLGWRRMTLEHLSYGMVESFGMVRFYLLALKGSGYLCLRLGELEEGIERLEKVVALDSPDRLGARSLLEVAYNQKGIYSLEQRMSA</sequence>
<dbReference type="SUPFAM" id="SSF48452">
    <property type="entry name" value="TPR-like"/>
    <property type="match status" value="1"/>
</dbReference>
<protein>
    <recommendedName>
        <fullName evidence="3">Tetratricopeptide repeat protein</fullName>
    </recommendedName>
</protein>
<keyword evidence="2" id="KW-1185">Reference proteome</keyword>
<accession>A0ABS2WCM0</accession>
<proteinExistence type="predicted"/>